<organism evidence="17 18">
    <name type="scientific">Passalora fulva</name>
    <name type="common">Tomato leaf mold</name>
    <name type="synonym">Cladosporium fulvum</name>
    <dbReference type="NCBI Taxonomy" id="5499"/>
    <lineage>
        <taxon>Eukaryota</taxon>
        <taxon>Fungi</taxon>
        <taxon>Dikarya</taxon>
        <taxon>Ascomycota</taxon>
        <taxon>Pezizomycotina</taxon>
        <taxon>Dothideomycetes</taxon>
        <taxon>Dothideomycetidae</taxon>
        <taxon>Mycosphaerellales</taxon>
        <taxon>Mycosphaerellaceae</taxon>
        <taxon>Fulvia</taxon>
    </lineage>
</organism>
<dbReference type="GO" id="GO:0004519">
    <property type="term" value="F:endonuclease activity"/>
    <property type="evidence" value="ECO:0007669"/>
    <property type="project" value="UniProtKB-KW"/>
</dbReference>
<evidence type="ECO:0000256" key="1">
    <source>
        <dbReference type="ARBA" id="ARBA00022578"/>
    </source>
</evidence>
<dbReference type="AlphaFoldDB" id="A0A9Q8PCI8"/>
<dbReference type="GO" id="GO:0015074">
    <property type="term" value="P:DNA integration"/>
    <property type="evidence" value="ECO:0007669"/>
    <property type="project" value="UniProtKB-KW"/>
</dbReference>
<evidence type="ECO:0000256" key="14">
    <source>
        <dbReference type="ARBA" id="ARBA00048173"/>
    </source>
</evidence>
<keyword evidence="11" id="KW-0239">DNA-directed DNA polymerase</keyword>
<keyword evidence="9" id="KW-0229">DNA integration</keyword>
<keyword evidence="8" id="KW-0694">RNA-binding</keyword>
<keyword evidence="3" id="KW-0540">Nuclease</keyword>
<keyword evidence="10" id="KW-0695">RNA-directed DNA polymerase</keyword>
<dbReference type="KEGG" id="ffu:CLAFUR5_10168"/>
<dbReference type="GO" id="GO:0032196">
    <property type="term" value="P:transposition"/>
    <property type="evidence" value="ECO:0007669"/>
    <property type="project" value="UniProtKB-KW"/>
</dbReference>
<name>A0A9Q8PCI8_PASFU</name>
<evidence type="ECO:0000256" key="12">
    <source>
        <dbReference type="ARBA" id="ARBA00023125"/>
    </source>
</evidence>
<sequence>MWNFYKKTPKIWFSDQGGEFDNKELAREAQAEDIRWEFSAPYTPEQNGIAEASNKVVVNKARAMMIDSGLPQFI</sequence>
<keyword evidence="5" id="KW-0255">Endonuclease</keyword>
<protein>
    <recommendedName>
        <fullName evidence="16">Integrase catalytic domain-containing protein</fullName>
    </recommendedName>
</protein>
<keyword evidence="4" id="KW-0479">Metal-binding</keyword>
<proteinExistence type="predicted"/>
<evidence type="ECO:0000313" key="17">
    <source>
        <dbReference type="EMBL" id="UJO20001.1"/>
    </source>
</evidence>
<evidence type="ECO:0000259" key="16">
    <source>
        <dbReference type="PROSITE" id="PS50994"/>
    </source>
</evidence>
<dbReference type="OrthoDB" id="3782245at2759"/>
<dbReference type="GO" id="GO:0003964">
    <property type="term" value="F:RNA-directed DNA polymerase activity"/>
    <property type="evidence" value="ECO:0007669"/>
    <property type="project" value="UniProtKB-KW"/>
</dbReference>
<evidence type="ECO:0000256" key="10">
    <source>
        <dbReference type="ARBA" id="ARBA00022918"/>
    </source>
</evidence>
<keyword evidence="1" id="KW-0815">Transposition</keyword>
<keyword evidence="12" id="KW-0238">DNA-binding</keyword>
<dbReference type="SUPFAM" id="SSF53098">
    <property type="entry name" value="Ribonuclease H-like"/>
    <property type="match status" value="1"/>
</dbReference>
<evidence type="ECO:0000256" key="13">
    <source>
        <dbReference type="ARBA" id="ARBA00023172"/>
    </source>
</evidence>
<dbReference type="RefSeq" id="XP_047764367.1">
    <property type="nucleotide sequence ID" value="XM_047909316.1"/>
</dbReference>
<dbReference type="GO" id="GO:0003677">
    <property type="term" value="F:DNA binding"/>
    <property type="evidence" value="ECO:0007669"/>
    <property type="project" value="UniProtKB-KW"/>
</dbReference>
<dbReference type="GO" id="GO:0003887">
    <property type="term" value="F:DNA-directed DNA polymerase activity"/>
    <property type="evidence" value="ECO:0007669"/>
    <property type="project" value="UniProtKB-KW"/>
</dbReference>
<dbReference type="GO" id="GO:0006310">
    <property type="term" value="P:DNA recombination"/>
    <property type="evidence" value="ECO:0007669"/>
    <property type="project" value="UniProtKB-KW"/>
</dbReference>
<dbReference type="Gene3D" id="3.30.420.10">
    <property type="entry name" value="Ribonuclease H-like superfamily/Ribonuclease H"/>
    <property type="match status" value="1"/>
</dbReference>
<dbReference type="InterPro" id="IPR012337">
    <property type="entry name" value="RNaseH-like_sf"/>
</dbReference>
<evidence type="ECO:0000256" key="6">
    <source>
        <dbReference type="ARBA" id="ARBA00022801"/>
    </source>
</evidence>
<evidence type="ECO:0000256" key="8">
    <source>
        <dbReference type="ARBA" id="ARBA00022884"/>
    </source>
</evidence>
<evidence type="ECO:0000256" key="11">
    <source>
        <dbReference type="ARBA" id="ARBA00022932"/>
    </source>
</evidence>
<dbReference type="InterPro" id="IPR039537">
    <property type="entry name" value="Retrotran_Ty1/copia-like"/>
</dbReference>
<accession>A0A9Q8PCI8</accession>
<keyword evidence="2" id="KW-0548">Nucleotidyltransferase</keyword>
<dbReference type="GO" id="GO:0005634">
    <property type="term" value="C:nucleus"/>
    <property type="evidence" value="ECO:0007669"/>
    <property type="project" value="UniProtKB-ARBA"/>
</dbReference>
<evidence type="ECO:0000256" key="5">
    <source>
        <dbReference type="ARBA" id="ARBA00022759"/>
    </source>
</evidence>
<dbReference type="Proteomes" id="UP000756132">
    <property type="component" value="Chromosome 7"/>
</dbReference>
<evidence type="ECO:0000256" key="9">
    <source>
        <dbReference type="ARBA" id="ARBA00022908"/>
    </source>
</evidence>
<dbReference type="GO" id="GO:0003723">
    <property type="term" value="F:RNA binding"/>
    <property type="evidence" value="ECO:0007669"/>
    <property type="project" value="UniProtKB-KW"/>
</dbReference>
<dbReference type="GO" id="GO:0046872">
    <property type="term" value="F:metal ion binding"/>
    <property type="evidence" value="ECO:0007669"/>
    <property type="project" value="UniProtKB-KW"/>
</dbReference>
<feature type="domain" description="Integrase catalytic" evidence="16">
    <location>
        <begin position="1"/>
        <end position="74"/>
    </location>
</feature>
<evidence type="ECO:0000313" key="18">
    <source>
        <dbReference type="Proteomes" id="UP000756132"/>
    </source>
</evidence>
<keyword evidence="13" id="KW-0233">DNA recombination</keyword>
<reference evidence="17" key="1">
    <citation type="submission" date="2021-12" db="EMBL/GenBank/DDBJ databases">
        <authorList>
            <person name="Zaccaron A."/>
            <person name="Stergiopoulos I."/>
        </authorList>
    </citation>
    <scope>NUCLEOTIDE SEQUENCE</scope>
    <source>
        <strain evidence="17">Race5_Kim</strain>
    </source>
</reference>
<evidence type="ECO:0000256" key="2">
    <source>
        <dbReference type="ARBA" id="ARBA00022695"/>
    </source>
</evidence>
<dbReference type="PANTHER" id="PTHR42648:SF11">
    <property type="entry name" value="TRANSPOSON TY4-P GAG-POL POLYPROTEIN"/>
    <property type="match status" value="1"/>
</dbReference>
<evidence type="ECO:0000256" key="15">
    <source>
        <dbReference type="ARBA" id="ARBA00049244"/>
    </source>
</evidence>
<keyword evidence="11" id="KW-0808">Transferase</keyword>
<evidence type="ECO:0000256" key="3">
    <source>
        <dbReference type="ARBA" id="ARBA00022722"/>
    </source>
</evidence>
<evidence type="ECO:0000256" key="7">
    <source>
        <dbReference type="ARBA" id="ARBA00022842"/>
    </source>
</evidence>
<dbReference type="InterPro" id="IPR001584">
    <property type="entry name" value="Integrase_cat-core"/>
</dbReference>
<comment type="catalytic activity">
    <reaction evidence="15">
        <text>DNA(n) + a 2'-deoxyribonucleoside 5'-triphosphate = DNA(n+1) + diphosphate</text>
        <dbReference type="Rhea" id="RHEA:22508"/>
        <dbReference type="Rhea" id="RHEA-COMP:17339"/>
        <dbReference type="Rhea" id="RHEA-COMP:17340"/>
        <dbReference type="ChEBI" id="CHEBI:33019"/>
        <dbReference type="ChEBI" id="CHEBI:61560"/>
        <dbReference type="ChEBI" id="CHEBI:173112"/>
        <dbReference type="EC" id="2.7.7.7"/>
    </reaction>
</comment>
<dbReference type="PROSITE" id="PS50994">
    <property type="entry name" value="INTEGRASE"/>
    <property type="match status" value="1"/>
</dbReference>
<keyword evidence="18" id="KW-1185">Reference proteome</keyword>
<gene>
    <name evidence="17" type="ORF">CLAFUR5_10168</name>
</gene>
<dbReference type="GeneID" id="71990046"/>
<dbReference type="InterPro" id="IPR036397">
    <property type="entry name" value="RNaseH_sf"/>
</dbReference>
<dbReference type="GO" id="GO:0016787">
    <property type="term" value="F:hydrolase activity"/>
    <property type="evidence" value="ECO:0007669"/>
    <property type="project" value="UniProtKB-KW"/>
</dbReference>
<dbReference type="EMBL" id="CP090169">
    <property type="protein sequence ID" value="UJO20001.1"/>
    <property type="molecule type" value="Genomic_DNA"/>
</dbReference>
<reference evidence="17" key="2">
    <citation type="journal article" date="2022" name="Microb. Genom.">
        <title>A chromosome-scale genome assembly of the tomato pathogen Cladosporium fulvum reveals a compartmentalized genome architecture and the presence of a dispensable chromosome.</title>
        <authorList>
            <person name="Zaccaron A.Z."/>
            <person name="Chen L.H."/>
            <person name="Samaras A."/>
            <person name="Stergiopoulos I."/>
        </authorList>
    </citation>
    <scope>NUCLEOTIDE SEQUENCE</scope>
    <source>
        <strain evidence="17">Race5_Kim</strain>
    </source>
</reference>
<evidence type="ECO:0000256" key="4">
    <source>
        <dbReference type="ARBA" id="ARBA00022723"/>
    </source>
</evidence>
<comment type="catalytic activity">
    <reaction evidence="14">
        <text>DNA(n) + a 2'-deoxyribonucleoside 5'-triphosphate = DNA(n+1) + diphosphate</text>
        <dbReference type="Rhea" id="RHEA:22508"/>
        <dbReference type="Rhea" id="RHEA-COMP:17339"/>
        <dbReference type="Rhea" id="RHEA-COMP:17340"/>
        <dbReference type="ChEBI" id="CHEBI:33019"/>
        <dbReference type="ChEBI" id="CHEBI:61560"/>
        <dbReference type="ChEBI" id="CHEBI:173112"/>
        <dbReference type="EC" id="2.7.7.49"/>
    </reaction>
</comment>
<keyword evidence="6" id="KW-0378">Hydrolase</keyword>
<keyword evidence="7" id="KW-0460">Magnesium</keyword>
<dbReference type="PANTHER" id="PTHR42648">
    <property type="entry name" value="TRANSPOSASE, PUTATIVE-RELATED"/>
    <property type="match status" value="1"/>
</dbReference>